<dbReference type="Pfam" id="PF07690">
    <property type="entry name" value="MFS_1"/>
    <property type="match status" value="1"/>
</dbReference>
<evidence type="ECO:0000256" key="4">
    <source>
        <dbReference type="ARBA" id="ARBA00023136"/>
    </source>
</evidence>
<feature type="transmembrane region" description="Helical" evidence="6">
    <location>
        <begin position="355"/>
        <end position="377"/>
    </location>
</feature>
<feature type="transmembrane region" description="Helical" evidence="6">
    <location>
        <begin position="383"/>
        <end position="404"/>
    </location>
</feature>
<feature type="transmembrane region" description="Helical" evidence="6">
    <location>
        <begin position="221"/>
        <end position="241"/>
    </location>
</feature>
<evidence type="ECO:0000313" key="8">
    <source>
        <dbReference type="EMBL" id="MCP2169755.1"/>
    </source>
</evidence>
<keyword evidence="3 6" id="KW-1133">Transmembrane helix</keyword>
<comment type="caution">
    <text evidence="8">The sequence shown here is derived from an EMBL/GenBank/DDBJ whole genome shotgun (WGS) entry which is preliminary data.</text>
</comment>
<feature type="transmembrane region" description="Helical" evidence="6">
    <location>
        <begin position="30"/>
        <end position="53"/>
    </location>
</feature>
<dbReference type="InterPro" id="IPR020846">
    <property type="entry name" value="MFS_dom"/>
</dbReference>
<dbReference type="AlphaFoldDB" id="A0AAE3GLI0"/>
<dbReference type="InterPro" id="IPR011701">
    <property type="entry name" value="MFS"/>
</dbReference>
<dbReference type="Proteomes" id="UP001206128">
    <property type="component" value="Unassembled WGS sequence"/>
</dbReference>
<feature type="transmembrane region" description="Helical" evidence="6">
    <location>
        <begin position="155"/>
        <end position="178"/>
    </location>
</feature>
<evidence type="ECO:0000256" key="3">
    <source>
        <dbReference type="ARBA" id="ARBA00022989"/>
    </source>
</evidence>
<evidence type="ECO:0000259" key="7">
    <source>
        <dbReference type="PROSITE" id="PS50850"/>
    </source>
</evidence>
<dbReference type="GO" id="GO:0022857">
    <property type="term" value="F:transmembrane transporter activity"/>
    <property type="evidence" value="ECO:0007669"/>
    <property type="project" value="InterPro"/>
</dbReference>
<dbReference type="EMBL" id="JAMTCK010000020">
    <property type="protein sequence ID" value="MCP2169755.1"/>
    <property type="molecule type" value="Genomic_DNA"/>
</dbReference>
<dbReference type="PANTHER" id="PTHR42718">
    <property type="entry name" value="MAJOR FACILITATOR SUPERFAMILY MULTIDRUG TRANSPORTER MFSC"/>
    <property type="match status" value="1"/>
</dbReference>
<feature type="transmembrane region" description="Helical" evidence="6">
    <location>
        <begin position="247"/>
        <end position="268"/>
    </location>
</feature>
<reference evidence="8" key="1">
    <citation type="submission" date="2022-06" db="EMBL/GenBank/DDBJ databases">
        <title>Genomic Encyclopedia of Archaeal and Bacterial Type Strains, Phase II (KMG-II): from individual species to whole genera.</title>
        <authorList>
            <person name="Goeker M."/>
        </authorList>
    </citation>
    <scope>NUCLEOTIDE SEQUENCE</scope>
    <source>
        <strain evidence="8">DSM 43935</strain>
    </source>
</reference>
<feature type="transmembrane region" description="Helical" evidence="6">
    <location>
        <begin position="190"/>
        <end position="209"/>
    </location>
</feature>
<dbReference type="SUPFAM" id="SSF103473">
    <property type="entry name" value="MFS general substrate transporter"/>
    <property type="match status" value="1"/>
</dbReference>
<dbReference type="Gene3D" id="1.20.1250.20">
    <property type="entry name" value="MFS general substrate transporter like domains"/>
    <property type="match status" value="1"/>
</dbReference>
<evidence type="ECO:0000256" key="1">
    <source>
        <dbReference type="ARBA" id="ARBA00004651"/>
    </source>
</evidence>
<proteinExistence type="predicted"/>
<sequence>MIRGMTTSATGHATGADTTASRPAPANRSWLLAVLLAGQFIANVDTAIANVAAPAIRAGFDAAEGQVALVVSGYTVAYAVLLVTGARLGSTHGHRRIFLLGLLGFTAASLACGLAPGVGSLVAARFAQGAAAALMVPQVLSGIQTHFTGQDRTRALAHYALALSGGAVAGQVLGGVLISANLFGSGWRSVFLINVPLGVALLVAARRLLPADPARTRGQNDLAGVATLSTAVLLLVLPLTLGQGQGWPAWTWLCLAASGPAFAWFALVERRVAARGGRPLVAPALLRVGAVRHGLLAHGLTTSTYFALLFVLALYLQQGMGVSPAHSGLALVVWVTAFGVAGQLLPRVPARHRPVLPMVGCVVLAVGYASVLVWLLAGGRTGLGLFALLGIGGFGLGISANSLIRTITSAPPTGHAADLSGVINTNAQLSGALGVAVAGTGYLALQGLPRLGPAGALGVVLAAFAVLALVSAGAARRATRGVTEP</sequence>
<feature type="transmembrane region" description="Helical" evidence="6">
    <location>
        <begin position="451"/>
        <end position="470"/>
    </location>
</feature>
<feature type="transmembrane region" description="Helical" evidence="6">
    <location>
        <begin position="425"/>
        <end position="445"/>
    </location>
</feature>
<feature type="domain" description="Major facilitator superfamily (MFS) profile" evidence="7">
    <location>
        <begin position="31"/>
        <end position="480"/>
    </location>
</feature>
<evidence type="ECO:0000313" key="9">
    <source>
        <dbReference type="Proteomes" id="UP001206128"/>
    </source>
</evidence>
<feature type="transmembrane region" description="Helical" evidence="6">
    <location>
        <begin position="122"/>
        <end position="143"/>
    </location>
</feature>
<evidence type="ECO:0000256" key="6">
    <source>
        <dbReference type="SAM" id="Phobius"/>
    </source>
</evidence>
<evidence type="ECO:0000256" key="5">
    <source>
        <dbReference type="SAM" id="MobiDB-lite"/>
    </source>
</evidence>
<feature type="region of interest" description="Disordered" evidence="5">
    <location>
        <begin position="1"/>
        <end position="23"/>
    </location>
</feature>
<evidence type="ECO:0000256" key="2">
    <source>
        <dbReference type="ARBA" id="ARBA00022692"/>
    </source>
</evidence>
<dbReference type="Gene3D" id="1.20.1720.10">
    <property type="entry name" value="Multidrug resistance protein D"/>
    <property type="match status" value="1"/>
</dbReference>
<feature type="transmembrane region" description="Helical" evidence="6">
    <location>
        <begin position="97"/>
        <end position="116"/>
    </location>
</feature>
<dbReference type="GO" id="GO:0005886">
    <property type="term" value="C:plasma membrane"/>
    <property type="evidence" value="ECO:0007669"/>
    <property type="project" value="UniProtKB-SubCell"/>
</dbReference>
<gene>
    <name evidence="8" type="ORF">LX83_006641</name>
</gene>
<feature type="transmembrane region" description="Helical" evidence="6">
    <location>
        <begin position="65"/>
        <end position="85"/>
    </location>
</feature>
<feature type="transmembrane region" description="Helical" evidence="6">
    <location>
        <begin position="295"/>
        <end position="316"/>
    </location>
</feature>
<protein>
    <submittedName>
        <fullName evidence="8">Major Facilitator Superfamily protein</fullName>
    </submittedName>
</protein>
<dbReference type="InterPro" id="IPR036259">
    <property type="entry name" value="MFS_trans_sf"/>
</dbReference>
<keyword evidence="2 6" id="KW-0812">Transmembrane</keyword>
<dbReference type="PROSITE" id="PS50850">
    <property type="entry name" value="MFS"/>
    <property type="match status" value="1"/>
</dbReference>
<keyword evidence="9" id="KW-1185">Reference proteome</keyword>
<feature type="transmembrane region" description="Helical" evidence="6">
    <location>
        <begin position="328"/>
        <end position="348"/>
    </location>
</feature>
<dbReference type="CDD" id="cd17321">
    <property type="entry name" value="MFS_MMR_MDR_like"/>
    <property type="match status" value="1"/>
</dbReference>
<dbReference type="PANTHER" id="PTHR42718:SF39">
    <property type="entry name" value="ACTINORHODIN TRANSPORTER-RELATED"/>
    <property type="match status" value="1"/>
</dbReference>
<organism evidence="8 9">
    <name type="scientific">Goodfellowiella coeruleoviolacea</name>
    <dbReference type="NCBI Taxonomy" id="334858"/>
    <lineage>
        <taxon>Bacteria</taxon>
        <taxon>Bacillati</taxon>
        <taxon>Actinomycetota</taxon>
        <taxon>Actinomycetes</taxon>
        <taxon>Pseudonocardiales</taxon>
        <taxon>Pseudonocardiaceae</taxon>
        <taxon>Goodfellowiella</taxon>
    </lineage>
</organism>
<keyword evidence="4 6" id="KW-0472">Membrane</keyword>
<feature type="compositionally biased region" description="Low complexity" evidence="5">
    <location>
        <begin position="1"/>
        <end position="21"/>
    </location>
</feature>
<comment type="subcellular location">
    <subcellularLocation>
        <location evidence="1">Cell membrane</location>
        <topology evidence="1">Multi-pass membrane protein</topology>
    </subcellularLocation>
</comment>
<name>A0AAE3GLI0_9PSEU</name>
<accession>A0AAE3GLI0</accession>